<evidence type="ECO:0000256" key="4">
    <source>
        <dbReference type="ARBA" id="ARBA00022840"/>
    </source>
</evidence>
<keyword evidence="4 7" id="KW-0067">ATP-binding</keyword>
<accession>A0A0P1MLR1</accession>
<dbReference type="PROSITE" id="PS50893">
    <property type="entry name" value="ABC_TRANSPORTER_2"/>
    <property type="match status" value="1"/>
</dbReference>
<dbReference type="AlphaFoldDB" id="A0A0P1P9H9"/>
<dbReference type="InterPro" id="IPR003439">
    <property type="entry name" value="ABC_transporter-like_ATP-bd"/>
</dbReference>
<comment type="similarity">
    <text evidence="1">Belongs to the ABC transporter superfamily.</text>
</comment>
<dbReference type="EMBL" id="CZVI01000003">
    <property type="protein sequence ID" value="CUS80080.1"/>
    <property type="molecule type" value="Genomic_DNA"/>
</dbReference>
<dbReference type="SUPFAM" id="SSF52540">
    <property type="entry name" value="P-loop containing nucleoside triphosphate hydrolases"/>
    <property type="match status" value="1"/>
</dbReference>
<dbReference type="InterPro" id="IPR050319">
    <property type="entry name" value="ABC_transp_ATP-bind"/>
</dbReference>
<dbReference type="RefSeq" id="WP_159421224.1">
    <property type="nucleotide sequence ID" value="NZ_CZVI01000003.1"/>
</dbReference>
<dbReference type="Proteomes" id="UP000182200">
    <property type="component" value="Unassembled WGS sequence"/>
</dbReference>
<accession>A0A0P1M3U7</accession>
<dbReference type="Pfam" id="PF00005">
    <property type="entry name" value="ABC_tran"/>
    <property type="match status" value="1"/>
</dbReference>
<gene>
    <name evidence="7" type="ORF">JGI4_01632</name>
    <name evidence="6" type="ORF">JGI8_00372</name>
</gene>
<dbReference type="GO" id="GO:0005524">
    <property type="term" value="F:ATP binding"/>
    <property type="evidence" value="ECO:0007669"/>
    <property type="project" value="UniProtKB-KW"/>
</dbReference>
<accession>A0A0P1LWU0</accession>
<evidence type="ECO:0000256" key="3">
    <source>
        <dbReference type="ARBA" id="ARBA00022741"/>
    </source>
</evidence>
<dbReference type="InterPro" id="IPR027417">
    <property type="entry name" value="P-loop_NTPase"/>
</dbReference>
<dbReference type="EMBL" id="FAOP01000006">
    <property type="protein sequence ID" value="CUU06872.1"/>
    <property type="molecule type" value="Genomic_DNA"/>
</dbReference>
<accession>A0A0P1LBT3</accession>
<accession>A0A0P1LXJ7</accession>
<evidence type="ECO:0000313" key="8">
    <source>
        <dbReference type="Proteomes" id="UP000182011"/>
    </source>
</evidence>
<evidence type="ECO:0000313" key="6">
    <source>
        <dbReference type="EMBL" id="CUS80080.1"/>
    </source>
</evidence>
<organism evidence="7 8">
    <name type="scientific">Candidatus Kryptonium thompsonii</name>
    <dbReference type="NCBI Taxonomy" id="1633631"/>
    <lineage>
        <taxon>Bacteria</taxon>
        <taxon>Pseudomonadati</taxon>
        <taxon>Candidatus Kryptoniota</taxon>
        <taxon>Candidatus Kryptonium</taxon>
    </lineage>
</organism>
<keyword evidence="9" id="KW-1185">Reference proteome</keyword>
<dbReference type="PANTHER" id="PTHR43776">
    <property type="entry name" value="TRANSPORT ATP-BINDING PROTEIN"/>
    <property type="match status" value="1"/>
</dbReference>
<name>A0A0P1P9H9_9BACT</name>
<accession>A0A0P1P357</accession>
<reference evidence="7 8" key="1">
    <citation type="submission" date="2015-11" db="EMBL/GenBank/DDBJ databases">
        <authorList>
            <person name="Zhang Y."/>
            <person name="Guo Z."/>
        </authorList>
    </citation>
    <scope>NUCLEOTIDE SEQUENCE [LARGE SCALE GENOMIC DNA]</scope>
    <source>
        <strain evidence="7">JGI-4</strain>
    </source>
</reference>
<evidence type="ECO:0000256" key="1">
    <source>
        <dbReference type="ARBA" id="ARBA00005417"/>
    </source>
</evidence>
<evidence type="ECO:0000313" key="9">
    <source>
        <dbReference type="Proteomes" id="UP000182200"/>
    </source>
</evidence>
<reference evidence="6 9" key="2">
    <citation type="submission" date="2015-11" db="EMBL/GenBank/DDBJ databases">
        <authorList>
            <person name="Varghese N."/>
        </authorList>
    </citation>
    <scope>NUCLEOTIDE SEQUENCE [LARGE SCALE GENOMIC DNA]</scope>
    <source>
        <strain evidence="6 9">JGI-8</strain>
    </source>
</reference>
<sequence>MEKVKTKNLKKYFYVWGKVIKAVDGVDISINGGEIYALIGESGSGKSTLGKLILKLLEPDEGEIFFDGVNITNFTKEMMRPFRRKMQMIFQDPYTTFNPIYKIGTQIFEVVKFHKVVESSMVEDYVVQLMRILTLHPDILRKYPFQLSGGQLQRCAIVRAISLQPEFLICDEIVSALDVSIQVQIIELLKVLKNEFNLTVLFITHDIGVAKRIADKAMVMWAGKIVESGSIEKICYEPEHEYTKKLINSVLSIKI</sequence>
<proteinExistence type="inferred from homology"/>
<dbReference type="GO" id="GO:0055085">
    <property type="term" value="P:transmembrane transport"/>
    <property type="evidence" value="ECO:0007669"/>
    <property type="project" value="UniProtKB-ARBA"/>
</dbReference>
<evidence type="ECO:0000256" key="2">
    <source>
        <dbReference type="ARBA" id="ARBA00022448"/>
    </source>
</evidence>
<dbReference type="InterPro" id="IPR003593">
    <property type="entry name" value="AAA+_ATPase"/>
</dbReference>
<feature type="domain" description="ABC transporter" evidence="5">
    <location>
        <begin position="4"/>
        <end position="247"/>
    </location>
</feature>
<dbReference type="STRING" id="1633631.GCA_001442925_01627"/>
<accession>A0A0P1P9H9</accession>
<keyword evidence="3" id="KW-0547">Nucleotide-binding</keyword>
<dbReference type="Proteomes" id="UP000182011">
    <property type="component" value="Unassembled WGS sequence"/>
</dbReference>
<accession>A0A0S4N7T1</accession>
<protein>
    <submittedName>
        <fullName evidence="7">Peptide/nickel transport system ATP-binding protein</fullName>
    </submittedName>
</protein>
<dbReference type="Gene3D" id="3.40.50.300">
    <property type="entry name" value="P-loop containing nucleotide triphosphate hydrolases"/>
    <property type="match status" value="1"/>
</dbReference>
<dbReference type="CDD" id="cd03257">
    <property type="entry name" value="ABC_NikE_OppD_transporters"/>
    <property type="match status" value="1"/>
</dbReference>
<dbReference type="PANTHER" id="PTHR43776:SF7">
    <property type="entry name" value="D,D-DIPEPTIDE TRANSPORT ATP-BINDING PROTEIN DDPF-RELATED"/>
    <property type="match status" value="1"/>
</dbReference>
<accession>A0A0P1LFQ2</accession>
<evidence type="ECO:0000259" key="5">
    <source>
        <dbReference type="PROSITE" id="PS50893"/>
    </source>
</evidence>
<dbReference type="GO" id="GO:0016887">
    <property type="term" value="F:ATP hydrolysis activity"/>
    <property type="evidence" value="ECO:0007669"/>
    <property type="project" value="InterPro"/>
</dbReference>
<keyword evidence="2" id="KW-0813">Transport</keyword>
<evidence type="ECO:0000313" key="7">
    <source>
        <dbReference type="EMBL" id="CUU06872.1"/>
    </source>
</evidence>
<dbReference type="SMART" id="SM00382">
    <property type="entry name" value="AAA"/>
    <property type="match status" value="1"/>
</dbReference>